<gene>
    <name evidence="1" type="ORF">JOL62DRAFT_642794</name>
</gene>
<dbReference type="Proteomes" id="UP001367316">
    <property type="component" value="Unassembled WGS sequence"/>
</dbReference>
<protein>
    <submittedName>
        <fullName evidence="1">Uncharacterized protein</fullName>
    </submittedName>
</protein>
<comment type="caution">
    <text evidence="1">The sequence shown here is derived from an EMBL/GenBank/DDBJ whole genome shotgun (WGS) entry which is preliminary data.</text>
</comment>
<evidence type="ECO:0000313" key="2">
    <source>
        <dbReference type="Proteomes" id="UP001367316"/>
    </source>
</evidence>
<dbReference type="EMBL" id="JBBPBF010000061">
    <property type="protein sequence ID" value="KAK7605912.1"/>
    <property type="molecule type" value="Genomic_DNA"/>
</dbReference>
<accession>A0ABR1MSK4</accession>
<proteinExistence type="predicted"/>
<organism evidence="1 2">
    <name type="scientific">Phyllosticta paracitricarpa</name>
    <dbReference type="NCBI Taxonomy" id="2016321"/>
    <lineage>
        <taxon>Eukaryota</taxon>
        <taxon>Fungi</taxon>
        <taxon>Dikarya</taxon>
        <taxon>Ascomycota</taxon>
        <taxon>Pezizomycotina</taxon>
        <taxon>Dothideomycetes</taxon>
        <taxon>Dothideomycetes incertae sedis</taxon>
        <taxon>Botryosphaeriales</taxon>
        <taxon>Phyllostictaceae</taxon>
        <taxon>Phyllosticta</taxon>
    </lineage>
</organism>
<reference evidence="1 2" key="1">
    <citation type="submission" date="2024-04" db="EMBL/GenBank/DDBJ databases">
        <title>Phyllosticta paracitricarpa is synonymous to the EU quarantine fungus P. citricarpa based on phylogenomic analyses.</title>
        <authorList>
            <consortium name="Lawrence Berkeley National Laboratory"/>
            <person name="Van ingen-buijs V.A."/>
            <person name="Van westerhoven A.C."/>
            <person name="Haridas S."/>
            <person name="Skiadas P."/>
            <person name="Martin F."/>
            <person name="Groenewald J.Z."/>
            <person name="Crous P.W."/>
            <person name="Seidl M.F."/>
        </authorList>
    </citation>
    <scope>NUCLEOTIDE SEQUENCE [LARGE SCALE GENOMIC DNA]</scope>
    <source>
        <strain evidence="1 2">CBS 141358</strain>
    </source>
</reference>
<name>A0ABR1MSK4_9PEZI</name>
<keyword evidence="2" id="KW-1185">Reference proteome</keyword>
<evidence type="ECO:0000313" key="1">
    <source>
        <dbReference type="EMBL" id="KAK7605912.1"/>
    </source>
</evidence>
<sequence length="208" mass="23799">MSKIMAYSPKNALHMVWRGTLGLHILMATRPMSWTDDDSRLFLVFAARHKWTADATTTAESKGVKHLQQELLVYTCNSALNTAIQHTLVEAVKDLLRHVQEMSVPNLFEWPVWTRRWFLDPAWDGTTAPPPQQQQQLVQSAPSLSVTLHNSTDRNATGRQVNPMDVWELLEEQEQQMLFEAALERASILRASPRANRLGEPILRITYE</sequence>